<dbReference type="InterPro" id="IPR016181">
    <property type="entry name" value="Acyl_CoA_acyltransferase"/>
</dbReference>
<dbReference type="Proteomes" id="UP000242951">
    <property type="component" value="Unassembled WGS sequence"/>
</dbReference>
<dbReference type="Gene3D" id="3.40.630.30">
    <property type="match status" value="1"/>
</dbReference>
<accession>A0ABR5HL75</accession>
<comment type="caution">
    <text evidence="2">The sequence shown here is derived from an EMBL/GenBank/DDBJ whole genome shotgun (WGS) entry which is preliminary data.</text>
</comment>
<keyword evidence="3" id="KW-1185">Reference proteome</keyword>
<evidence type="ECO:0000259" key="1">
    <source>
        <dbReference type="Pfam" id="PF00583"/>
    </source>
</evidence>
<dbReference type="SUPFAM" id="SSF55729">
    <property type="entry name" value="Acyl-CoA N-acyltransferases (Nat)"/>
    <property type="match status" value="1"/>
</dbReference>
<gene>
    <name evidence="2" type="ORF">BPMI_00791</name>
</gene>
<dbReference type="Pfam" id="PF00583">
    <property type="entry name" value="Acetyltransf_1"/>
    <property type="match status" value="1"/>
</dbReference>
<evidence type="ECO:0000313" key="2">
    <source>
        <dbReference type="EMBL" id="KMQ80094.1"/>
    </source>
</evidence>
<evidence type="ECO:0000313" key="3">
    <source>
        <dbReference type="Proteomes" id="UP000242951"/>
    </source>
</evidence>
<proteinExistence type="predicted"/>
<dbReference type="InterPro" id="IPR000182">
    <property type="entry name" value="GNAT_dom"/>
</dbReference>
<reference evidence="2 3" key="1">
    <citation type="submission" date="2015-06" db="EMBL/GenBank/DDBJ databases">
        <title>Comparative genomics of Burkholderia leaf nodule symbionts.</title>
        <authorList>
            <person name="Carlier A."/>
            <person name="Eberl L."/>
            <person name="Pinto-Carbo M."/>
        </authorList>
    </citation>
    <scope>NUCLEOTIDE SEQUENCE [LARGE SCALE GENOMIC DNA]</scope>
    <source>
        <strain evidence="2 3">UZHbot3</strain>
    </source>
</reference>
<name>A0ABR5HL75_9BURK</name>
<protein>
    <recommendedName>
        <fullName evidence="1">N-acetyltransferase domain-containing protein</fullName>
    </recommendedName>
</protein>
<organism evidence="2 3">
    <name type="scientific">Candidatus Burkholderia pumila</name>
    <dbReference type="NCBI Taxonomy" id="1090375"/>
    <lineage>
        <taxon>Bacteria</taxon>
        <taxon>Pseudomonadati</taxon>
        <taxon>Pseudomonadota</taxon>
        <taxon>Betaproteobacteria</taxon>
        <taxon>Burkholderiales</taxon>
        <taxon>Burkholderiaceae</taxon>
        <taxon>Burkholderia</taxon>
    </lineage>
</organism>
<dbReference type="EMBL" id="LELG01000163">
    <property type="protein sequence ID" value="KMQ80094.1"/>
    <property type="molecule type" value="Genomic_DNA"/>
</dbReference>
<feature type="domain" description="N-acetyltransferase" evidence="1">
    <location>
        <begin position="24"/>
        <end position="122"/>
    </location>
</feature>
<sequence>MSDWTIDAGSEALFRNWSTQLMALYLDSFTTGAYEGHYLDADDERQWLGRLFAQQAATCVVACPGEQLAGFLNSADTAYDRLLPPDLQALASKPAPSIAKLEVAPAFRASGLGTRLVQLCLADTAHCLSTPDRAQPCGGARGASALSAVGLRGIRRRPYTEPHD</sequence>